<evidence type="ECO:0000313" key="2">
    <source>
        <dbReference type="EMBL" id="KAG8188031.1"/>
    </source>
</evidence>
<protein>
    <submittedName>
        <fullName evidence="2">Uncharacterized protein</fullName>
    </submittedName>
</protein>
<keyword evidence="3" id="KW-1185">Reference proteome</keyword>
<comment type="caution">
    <text evidence="2">The sequence shown here is derived from an EMBL/GenBank/DDBJ whole genome shotgun (WGS) entry which is preliminary data.</text>
</comment>
<feature type="chain" id="PRO_5043978193" evidence="1">
    <location>
        <begin position="31"/>
        <end position="268"/>
    </location>
</feature>
<organism evidence="2 3">
    <name type="scientific">Oedothorax gibbosus</name>
    <dbReference type="NCBI Taxonomy" id="931172"/>
    <lineage>
        <taxon>Eukaryota</taxon>
        <taxon>Metazoa</taxon>
        <taxon>Ecdysozoa</taxon>
        <taxon>Arthropoda</taxon>
        <taxon>Chelicerata</taxon>
        <taxon>Arachnida</taxon>
        <taxon>Araneae</taxon>
        <taxon>Araneomorphae</taxon>
        <taxon>Entelegynae</taxon>
        <taxon>Araneoidea</taxon>
        <taxon>Linyphiidae</taxon>
        <taxon>Erigoninae</taxon>
        <taxon>Oedothorax</taxon>
    </lineage>
</organism>
<reference evidence="2 3" key="1">
    <citation type="journal article" date="2022" name="Nat. Ecol. Evol.">
        <title>A masculinizing supergene underlies an exaggerated male reproductive morph in a spider.</title>
        <authorList>
            <person name="Hendrickx F."/>
            <person name="De Corte Z."/>
            <person name="Sonet G."/>
            <person name="Van Belleghem S.M."/>
            <person name="Kostlbacher S."/>
            <person name="Vangestel C."/>
        </authorList>
    </citation>
    <scope>NUCLEOTIDE SEQUENCE [LARGE SCALE GENOMIC DNA]</scope>
    <source>
        <strain evidence="2">W744_W776</strain>
    </source>
</reference>
<dbReference type="EMBL" id="JAFNEN010000251">
    <property type="protein sequence ID" value="KAG8188031.1"/>
    <property type="molecule type" value="Genomic_DNA"/>
</dbReference>
<dbReference type="Proteomes" id="UP000827092">
    <property type="component" value="Unassembled WGS sequence"/>
</dbReference>
<feature type="signal peptide" evidence="1">
    <location>
        <begin position="1"/>
        <end position="30"/>
    </location>
</feature>
<evidence type="ECO:0000313" key="3">
    <source>
        <dbReference type="Proteomes" id="UP000827092"/>
    </source>
</evidence>
<evidence type="ECO:0000256" key="1">
    <source>
        <dbReference type="SAM" id="SignalP"/>
    </source>
</evidence>
<accession>A0AAV6UUP4</accession>
<name>A0AAV6UUP4_9ARAC</name>
<dbReference type="AlphaFoldDB" id="A0AAV6UUP4"/>
<proteinExistence type="predicted"/>
<sequence length="268" mass="30099">MLGSYIACLFLASFIGPAFLSSQLPMPTHGEKEAMCEKTALEGCLRKLQTFLRVKELPFTAVEKDLDLLCEKAMSGYNCSQMLYANADCLMQKDKDMIPVFTPMAEYMYFMLCKSKKAGSGYLRESFLSNSECILKHKEEIDCCAKETNISNLPIRHFLEESDKPIEIRTTRTCCPISRYTQCMSNIAQSNCGDSAKNFTSEYILRASGNQIQVVCDKLPDFPDTDTDTCPEPAKICSDAITAQQQKNIEVCLGLVLVLIWVSNKQFL</sequence>
<dbReference type="PANTHER" id="PTHR33964:SF1">
    <property type="entry name" value="RE45066P"/>
    <property type="match status" value="1"/>
</dbReference>
<gene>
    <name evidence="2" type="ORF">JTE90_009905</name>
</gene>
<dbReference type="PANTHER" id="PTHR33964">
    <property type="entry name" value="RE45066P-RELATED"/>
    <property type="match status" value="1"/>
</dbReference>
<keyword evidence="1" id="KW-0732">Signal</keyword>